<dbReference type="InterPro" id="IPR029063">
    <property type="entry name" value="SAM-dependent_MTases_sf"/>
</dbReference>
<dbReference type="InterPro" id="IPR002052">
    <property type="entry name" value="DNA_methylase_N6_adenine_CS"/>
</dbReference>
<feature type="domain" description="Type III R-M EcoP15I C-terminal" evidence="6">
    <location>
        <begin position="527"/>
        <end position="617"/>
    </location>
</feature>
<dbReference type="SUPFAM" id="SSF53335">
    <property type="entry name" value="S-adenosyl-L-methionine-dependent methyltransferases"/>
    <property type="match status" value="1"/>
</dbReference>
<proteinExistence type="inferred from homology"/>
<organism evidence="7 8">
    <name type="scientific">Arcanobacterium hippocoleae</name>
    <dbReference type="NCBI Taxonomy" id="149017"/>
    <lineage>
        <taxon>Bacteria</taxon>
        <taxon>Bacillati</taxon>
        <taxon>Actinomycetota</taxon>
        <taxon>Actinomycetes</taxon>
        <taxon>Actinomycetales</taxon>
        <taxon>Actinomycetaceae</taxon>
        <taxon>Arcanobacterium</taxon>
    </lineage>
</organism>
<dbReference type="Proteomes" id="UP001266099">
    <property type="component" value="Unassembled WGS sequence"/>
</dbReference>
<gene>
    <name evidence="7" type="ORF">J2S36_000066</name>
</gene>
<evidence type="ECO:0000256" key="4">
    <source>
        <dbReference type="ARBA" id="ARBA00022691"/>
    </source>
</evidence>
<dbReference type="GO" id="GO:0032259">
    <property type="term" value="P:methylation"/>
    <property type="evidence" value="ECO:0007669"/>
    <property type="project" value="UniProtKB-KW"/>
</dbReference>
<dbReference type="EC" id="2.1.1.72" evidence="7"/>
<dbReference type="InterPro" id="IPR002295">
    <property type="entry name" value="N4/N6-MTase_EcoPI_Mod-like"/>
</dbReference>
<dbReference type="InterPro" id="IPR002941">
    <property type="entry name" value="DNA_methylase_N4/N6"/>
</dbReference>
<evidence type="ECO:0000256" key="1">
    <source>
        <dbReference type="ARBA" id="ARBA00006594"/>
    </source>
</evidence>
<keyword evidence="8" id="KW-1185">Reference proteome</keyword>
<reference evidence="7 8" key="1">
    <citation type="submission" date="2023-07" db="EMBL/GenBank/DDBJ databases">
        <title>Sequencing the genomes of 1000 actinobacteria strains.</title>
        <authorList>
            <person name="Klenk H.-P."/>
        </authorList>
    </citation>
    <scope>NUCLEOTIDE SEQUENCE [LARGE SCALE GENOMIC DNA]</scope>
    <source>
        <strain evidence="7 8">DSM 15539</strain>
    </source>
</reference>
<evidence type="ECO:0000313" key="8">
    <source>
        <dbReference type="Proteomes" id="UP001266099"/>
    </source>
</evidence>
<dbReference type="Pfam" id="PF01555">
    <property type="entry name" value="N6_N4_Mtase"/>
    <property type="match status" value="1"/>
</dbReference>
<dbReference type="EMBL" id="JAVDUJ010000001">
    <property type="protein sequence ID" value="MDR6938523.1"/>
    <property type="molecule type" value="Genomic_DNA"/>
</dbReference>
<dbReference type="Gene3D" id="3.40.50.150">
    <property type="entry name" value="Vaccinia Virus protein VP39"/>
    <property type="match status" value="1"/>
</dbReference>
<dbReference type="GO" id="GO:0009007">
    <property type="term" value="F:site-specific DNA-methyltransferase (adenine-specific) activity"/>
    <property type="evidence" value="ECO:0007669"/>
    <property type="project" value="UniProtKB-EC"/>
</dbReference>
<keyword evidence="2 7" id="KW-0489">Methyltransferase</keyword>
<evidence type="ECO:0000256" key="2">
    <source>
        <dbReference type="ARBA" id="ARBA00022603"/>
    </source>
</evidence>
<name>A0ABU1SZJ2_9ACTO</name>
<comment type="similarity">
    <text evidence="1">Belongs to the N(4)/N(6)-methyltransferase family.</text>
</comment>
<keyword evidence="3 7" id="KW-0808">Transferase</keyword>
<evidence type="ECO:0000256" key="3">
    <source>
        <dbReference type="ARBA" id="ARBA00022679"/>
    </source>
</evidence>
<evidence type="ECO:0000259" key="5">
    <source>
        <dbReference type="Pfam" id="PF01555"/>
    </source>
</evidence>
<evidence type="ECO:0000259" key="6">
    <source>
        <dbReference type="Pfam" id="PF18273"/>
    </source>
</evidence>
<sequence length="627" mass="70321">MIRDAHEYNETVTPNEFDIERLRATLPEYFDKDGEFMLDKFQACLTRGGVNLTKEGYELKFLGKSYAKYLTSTETETVVVPDLEHNSQPENKDSENLYIVGDNLDALKHLLGSYAGKVKCIYIDPPYNTGSDGFIYNDDFGFTSAQLVDKIGLSEDEAERVLDLQGKSSHSAWLTFMYPRLQLAKQLLSDDGVIFISIDNNELANLRLLCDEIFGEQNAVATLTRKALHTVRNSSEDMNENTDFVVVSLTNRDTYVSDDRFRLRAKYDKSKAYNRDDQDGKGPYKLDPIYARNYAKPYTYTFKNGIIWTAPEGSFPRYSEETLRSMEATGQIVFSKDGNPSAKRYLWTVQEGQPGDALLRTEDVGYNSHGTKELAALLNSDKVFSQPKPTALVKYLISLHWDSSAVIMDFFSGSGTTADALMQLNAEDNGNRRFILVQLPECIDPKKPAYDAGYRTIDEIGRERIKRAAAKIKGETGADIDYGFRLYRLEEPSGQVLDDLLTFDPKQDGTLLAGDYVSKFDLNGTPGHDTVLATWLVKDGYGLTTSAEKVRLESYELDVCGDSAYIISPGLTSDDVVELVRLLENGDLAVSRVVVFGYSVTFSVMHELKKNLSVLKSGRIVSVIERL</sequence>
<evidence type="ECO:0000313" key="7">
    <source>
        <dbReference type="EMBL" id="MDR6938523.1"/>
    </source>
</evidence>
<keyword evidence="4" id="KW-0949">S-adenosyl-L-methionine</keyword>
<feature type="domain" description="DNA methylase N-4/N-6" evidence="5">
    <location>
        <begin position="118"/>
        <end position="427"/>
    </location>
</feature>
<dbReference type="InterPro" id="IPR041405">
    <property type="entry name" value="T3RM_EcoP15I_C"/>
</dbReference>
<protein>
    <submittedName>
        <fullName evidence="7">Adenine-specific DNA-methyltransferase</fullName>
        <ecNumber evidence="7">2.1.1.72</ecNumber>
    </submittedName>
</protein>
<dbReference type="PROSITE" id="PS00092">
    <property type="entry name" value="N6_MTASE"/>
    <property type="match status" value="1"/>
</dbReference>
<accession>A0ABU1SZJ2</accession>
<dbReference type="RefSeq" id="WP_309954430.1">
    <property type="nucleotide sequence ID" value="NZ_JAVDUJ010000001.1"/>
</dbReference>
<dbReference type="Pfam" id="PF18273">
    <property type="entry name" value="T3RM_EcoP15I_C"/>
    <property type="match status" value="1"/>
</dbReference>
<comment type="caution">
    <text evidence="7">The sequence shown here is derived from an EMBL/GenBank/DDBJ whole genome shotgun (WGS) entry which is preliminary data.</text>
</comment>
<dbReference type="PRINTS" id="PR00506">
    <property type="entry name" value="D21N6MTFRASE"/>
</dbReference>
<dbReference type="PIRSF" id="PIRSF015855">
    <property type="entry name" value="TypeIII_Mtase_mKpnI"/>
    <property type="match status" value="1"/>
</dbReference>